<gene>
    <name evidence="2" type="ORF">EANT1437_LOCUS2558</name>
</gene>
<proteinExistence type="predicted"/>
<name>A0A7S2W0A5_9STRA</name>
<feature type="region of interest" description="Disordered" evidence="1">
    <location>
        <begin position="1"/>
        <end position="51"/>
    </location>
</feature>
<sequence>MNKSSDEKNKRDCKGTVCSPPSYNPEYEQSPHNSVKSHDKLHGDDNKNEKTDTSTHVELVNIKGTQLCGAAAAGGLAGFMLGGPVLGVVAGAGVAMAATTPGAVGGVARSSGNMVCTVGERAKKIDKEYQVVNKSKAMASQTGERAKKIDEKHRVVDNTKLFARNASIKAKDFDKKHHVVDKSKVAASSICRSAKEFDQKHRVVDKTSKSLFSAANFISSKMKSKEDKKVEKL</sequence>
<feature type="compositionally biased region" description="Basic and acidic residues" evidence="1">
    <location>
        <begin position="1"/>
        <end position="14"/>
    </location>
</feature>
<feature type="compositionally biased region" description="Basic and acidic residues" evidence="1">
    <location>
        <begin position="36"/>
        <end position="51"/>
    </location>
</feature>
<protein>
    <submittedName>
        <fullName evidence="2">Uncharacterized protein</fullName>
    </submittedName>
</protein>
<evidence type="ECO:0000256" key="1">
    <source>
        <dbReference type="SAM" id="MobiDB-lite"/>
    </source>
</evidence>
<organism evidence="2">
    <name type="scientific">Eucampia antarctica</name>
    <dbReference type="NCBI Taxonomy" id="49252"/>
    <lineage>
        <taxon>Eukaryota</taxon>
        <taxon>Sar</taxon>
        <taxon>Stramenopiles</taxon>
        <taxon>Ochrophyta</taxon>
        <taxon>Bacillariophyta</taxon>
        <taxon>Mediophyceae</taxon>
        <taxon>Biddulphiophycidae</taxon>
        <taxon>Hemiaulales</taxon>
        <taxon>Hemiaulaceae</taxon>
        <taxon>Eucampia</taxon>
    </lineage>
</organism>
<reference evidence="2" key="1">
    <citation type="submission" date="2021-01" db="EMBL/GenBank/DDBJ databases">
        <authorList>
            <person name="Corre E."/>
            <person name="Pelletier E."/>
            <person name="Niang G."/>
            <person name="Scheremetjew M."/>
            <person name="Finn R."/>
            <person name="Kale V."/>
            <person name="Holt S."/>
            <person name="Cochrane G."/>
            <person name="Meng A."/>
            <person name="Brown T."/>
            <person name="Cohen L."/>
        </authorList>
    </citation>
    <scope>NUCLEOTIDE SEQUENCE</scope>
    <source>
        <strain evidence="2">CCMP1452</strain>
    </source>
</reference>
<evidence type="ECO:0000313" key="2">
    <source>
        <dbReference type="EMBL" id="CAD9658756.1"/>
    </source>
</evidence>
<dbReference type="EMBL" id="HBHI01005109">
    <property type="protein sequence ID" value="CAD9658756.1"/>
    <property type="molecule type" value="Transcribed_RNA"/>
</dbReference>
<accession>A0A7S2W0A5</accession>
<dbReference type="AlphaFoldDB" id="A0A7S2W0A5"/>